<feature type="transmembrane region" description="Helical" evidence="12">
    <location>
        <begin position="21"/>
        <end position="41"/>
    </location>
</feature>
<feature type="transmembrane region" description="Helical" evidence="12">
    <location>
        <begin position="323"/>
        <end position="347"/>
    </location>
</feature>
<feature type="transmembrane region" description="Helical" evidence="12">
    <location>
        <begin position="419"/>
        <end position="438"/>
    </location>
</feature>
<evidence type="ECO:0000256" key="2">
    <source>
        <dbReference type="ARBA" id="ARBA00008417"/>
    </source>
</evidence>
<keyword evidence="9 12" id="KW-0472">Membrane</keyword>
<evidence type="ECO:0000256" key="5">
    <source>
        <dbReference type="ARBA" id="ARBA00022448"/>
    </source>
</evidence>
<dbReference type="GO" id="GO:0046677">
    <property type="term" value="P:response to antibiotic"/>
    <property type="evidence" value="ECO:0007669"/>
    <property type="project" value="UniProtKB-KW"/>
</dbReference>
<feature type="transmembrane region" description="Helical" evidence="12">
    <location>
        <begin position="201"/>
        <end position="220"/>
    </location>
</feature>
<dbReference type="EMBL" id="FIZY01000012">
    <property type="protein sequence ID" value="CZF81126.1"/>
    <property type="molecule type" value="Genomic_DNA"/>
</dbReference>
<evidence type="ECO:0000313" key="14">
    <source>
        <dbReference type="Proteomes" id="UP000073601"/>
    </source>
</evidence>
<comment type="subcellular location">
    <subcellularLocation>
        <location evidence="1">Cell inner membrane</location>
        <topology evidence="1">Multi-pass membrane protein</topology>
    </subcellularLocation>
</comment>
<sequence length="455" mass="49469">MTTEVHANDAMLRDAPLLRLFLRYSLPTIAAMLVTGIYVAVDGMFIGHFVGEEGLAAIILAYPVGSILYALGNLIGMGAASLVSINLGQGKPNVAQHIVGNALSLSLIVSLIISIVGMAFCEDVILTLGAEGRVAEMAVTYLRWYFGMGVFALVSMAFSILLRNDGEPNRVTFIMIFGGVLNIFLDWVFIVLIPWELKGAAIATMLSQAATALLCLRHFFKPTTRLRFTLNSIVIRAKTITDILQLGIPGFLMYLYLSVVLTFHNMAFLASGAPINVAAYAIVSYTEAFFYLAFEGIALGMQPITSFNLGAGQIQRVKTSRNIAFGATMIVAAFGLFIVYGFPKAIIYAFGGDNPELAAVTREGMYLYFWGLPMEGLLLVGAIYFQSINQASIANWLTGGKLVIIAAMLYFLTKFAGTTGTWISLACTSTLLTLWMLWKLHQTQPVTVSHKNPPQ</sequence>
<feature type="transmembrane region" description="Helical" evidence="12">
    <location>
        <begin position="288"/>
        <end position="311"/>
    </location>
</feature>
<organism evidence="13 14">
    <name type="scientific">Grimontia marina</name>
    <dbReference type="NCBI Taxonomy" id="646534"/>
    <lineage>
        <taxon>Bacteria</taxon>
        <taxon>Pseudomonadati</taxon>
        <taxon>Pseudomonadota</taxon>
        <taxon>Gammaproteobacteria</taxon>
        <taxon>Vibrionales</taxon>
        <taxon>Vibrionaceae</taxon>
        <taxon>Grimontia</taxon>
    </lineage>
</organism>
<keyword evidence="7 12" id="KW-0812">Transmembrane</keyword>
<keyword evidence="6" id="KW-1003">Cell membrane</keyword>
<evidence type="ECO:0000256" key="3">
    <source>
        <dbReference type="ARBA" id="ARBA00013489"/>
    </source>
</evidence>
<comment type="similarity">
    <text evidence="2">Belongs to the multi antimicrobial extrusion (MATE) (TC 2.A.66.1) family. MepA subfamily.</text>
</comment>
<dbReference type="RefSeq" id="WP_062707972.1">
    <property type="nucleotide sequence ID" value="NZ_CAWRCI010000012.1"/>
</dbReference>
<feature type="transmembrane region" description="Helical" evidence="12">
    <location>
        <begin position="367"/>
        <end position="386"/>
    </location>
</feature>
<dbReference type="GO" id="GO:0015297">
    <property type="term" value="F:antiporter activity"/>
    <property type="evidence" value="ECO:0007669"/>
    <property type="project" value="InterPro"/>
</dbReference>
<evidence type="ECO:0000256" key="7">
    <source>
        <dbReference type="ARBA" id="ARBA00022692"/>
    </source>
</evidence>
<evidence type="ECO:0000256" key="1">
    <source>
        <dbReference type="ARBA" id="ARBA00004429"/>
    </source>
</evidence>
<dbReference type="OrthoDB" id="9806302at2"/>
<evidence type="ECO:0000256" key="8">
    <source>
        <dbReference type="ARBA" id="ARBA00022989"/>
    </source>
</evidence>
<keyword evidence="5" id="KW-0813">Transport</keyword>
<feature type="transmembrane region" description="Helical" evidence="12">
    <location>
        <begin position="141"/>
        <end position="162"/>
    </location>
</feature>
<dbReference type="GO" id="GO:0005886">
    <property type="term" value="C:plasma membrane"/>
    <property type="evidence" value="ECO:0007669"/>
    <property type="project" value="UniProtKB-SubCell"/>
</dbReference>
<dbReference type="Pfam" id="PF01554">
    <property type="entry name" value="MatE"/>
    <property type="match status" value="2"/>
</dbReference>
<dbReference type="PANTHER" id="PTHR43823">
    <property type="entry name" value="SPORULATION PROTEIN YKVU"/>
    <property type="match status" value="1"/>
</dbReference>
<keyword evidence="10" id="KW-0046">Antibiotic resistance</keyword>
<keyword evidence="8 12" id="KW-1133">Transmembrane helix</keyword>
<dbReference type="PANTHER" id="PTHR43823:SF3">
    <property type="entry name" value="MULTIDRUG EXPORT PROTEIN MEPA"/>
    <property type="match status" value="1"/>
</dbReference>
<feature type="transmembrane region" description="Helical" evidence="12">
    <location>
        <begin position="99"/>
        <end position="121"/>
    </location>
</feature>
<evidence type="ECO:0000256" key="10">
    <source>
        <dbReference type="ARBA" id="ARBA00023251"/>
    </source>
</evidence>
<evidence type="ECO:0000256" key="12">
    <source>
        <dbReference type="SAM" id="Phobius"/>
    </source>
</evidence>
<protein>
    <recommendedName>
        <fullName evidence="4">Multidrug export protein MepA</fullName>
    </recommendedName>
    <alternativeName>
        <fullName evidence="3">Multidrug resistance protein NorM</fullName>
    </alternativeName>
    <alternativeName>
        <fullName evidence="11">Na(+)/drug antiporter</fullName>
    </alternativeName>
</protein>
<dbReference type="InterPro" id="IPR002528">
    <property type="entry name" value="MATE_fam"/>
</dbReference>
<keyword evidence="14" id="KW-1185">Reference proteome</keyword>
<feature type="transmembrane region" description="Helical" evidence="12">
    <location>
        <begin position="174"/>
        <end position="195"/>
    </location>
</feature>
<dbReference type="AlphaFoldDB" id="A0A128F4B9"/>
<dbReference type="CDD" id="cd13143">
    <property type="entry name" value="MATE_MepA_like"/>
    <property type="match status" value="1"/>
</dbReference>
<dbReference type="GO" id="GO:0042910">
    <property type="term" value="F:xenobiotic transmembrane transporter activity"/>
    <property type="evidence" value="ECO:0007669"/>
    <property type="project" value="InterPro"/>
</dbReference>
<feature type="transmembrane region" description="Helical" evidence="12">
    <location>
        <begin position="254"/>
        <end position="282"/>
    </location>
</feature>
<evidence type="ECO:0000256" key="6">
    <source>
        <dbReference type="ARBA" id="ARBA00022475"/>
    </source>
</evidence>
<name>A0A128F4B9_9GAMM</name>
<evidence type="ECO:0000313" key="13">
    <source>
        <dbReference type="EMBL" id="CZF81126.1"/>
    </source>
</evidence>
<proteinExistence type="inferred from homology"/>
<dbReference type="PIRSF" id="PIRSF006603">
    <property type="entry name" value="DinF"/>
    <property type="match status" value="1"/>
</dbReference>
<reference evidence="14" key="1">
    <citation type="submission" date="2016-02" db="EMBL/GenBank/DDBJ databases">
        <authorList>
            <person name="Rodrigo-Torres Lidia"/>
            <person name="Arahal R.David."/>
        </authorList>
    </citation>
    <scope>NUCLEOTIDE SEQUENCE [LARGE SCALE GENOMIC DNA]</scope>
    <source>
        <strain evidence="14">CECT 8713</strain>
    </source>
</reference>
<dbReference type="Proteomes" id="UP000073601">
    <property type="component" value="Unassembled WGS sequence"/>
</dbReference>
<feature type="transmembrane region" description="Helical" evidence="12">
    <location>
        <begin position="393"/>
        <end position="413"/>
    </location>
</feature>
<accession>A0A128F4B9</accession>
<feature type="transmembrane region" description="Helical" evidence="12">
    <location>
        <begin position="61"/>
        <end position="87"/>
    </location>
</feature>
<evidence type="ECO:0000256" key="4">
    <source>
        <dbReference type="ARBA" id="ARBA00022106"/>
    </source>
</evidence>
<dbReference type="InterPro" id="IPR051327">
    <property type="entry name" value="MATE_MepA_subfamily"/>
</dbReference>
<dbReference type="InterPro" id="IPR045070">
    <property type="entry name" value="MATE_MepA-like"/>
</dbReference>
<evidence type="ECO:0000256" key="9">
    <source>
        <dbReference type="ARBA" id="ARBA00023136"/>
    </source>
</evidence>
<gene>
    <name evidence="13" type="primary">mepA_1</name>
    <name evidence="13" type="ORF">GMA8713_01721</name>
</gene>
<dbReference type="InterPro" id="IPR048279">
    <property type="entry name" value="MdtK-like"/>
</dbReference>
<evidence type="ECO:0000256" key="11">
    <source>
        <dbReference type="ARBA" id="ARBA00030855"/>
    </source>
</evidence>